<sequence>MKSEMMFEADLMVKHQIMELPTEKSSSTPLSSDPYTLKADTGVMGCGNRDVHIQLFVTEFATLLLALELLSAVFKADFISRINMYIISLINTKGVRVTGSQTYDLLGCSPAMKVAITSLSILKLQVIYRLVRRCFSSRRW</sequence>
<name>A0A816MIQ2_BRANA</name>
<organism evidence="1">
    <name type="scientific">Brassica napus</name>
    <name type="common">Rape</name>
    <dbReference type="NCBI Taxonomy" id="3708"/>
    <lineage>
        <taxon>Eukaryota</taxon>
        <taxon>Viridiplantae</taxon>
        <taxon>Streptophyta</taxon>
        <taxon>Embryophyta</taxon>
        <taxon>Tracheophyta</taxon>
        <taxon>Spermatophyta</taxon>
        <taxon>Magnoliopsida</taxon>
        <taxon>eudicotyledons</taxon>
        <taxon>Gunneridae</taxon>
        <taxon>Pentapetalae</taxon>
        <taxon>rosids</taxon>
        <taxon>malvids</taxon>
        <taxon>Brassicales</taxon>
        <taxon>Brassicaceae</taxon>
        <taxon>Brassiceae</taxon>
        <taxon>Brassica</taxon>
    </lineage>
</organism>
<evidence type="ECO:0000313" key="1">
    <source>
        <dbReference type="EMBL" id="CAF1998617.1"/>
    </source>
</evidence>
<dbReference type="AlphaFoldDB" id="A0A816MIQ2"/>
<reference evidence="1" key="1">
    <citation type="submission" date="2021-01" db="EMBL/GenBank/DDBJ databases">
        <authorList>
            <consortium name="Genoscope - CEA"/>
            <person name="William W."/>
        </authorList>
    </citation>
    <scope>NUCLEOTIDE SEQUENCE</scope>
</reference>
<dbReference type="EMBL" id="HG994371">
    <property type="protein sequence ID" value="CAF1998617.1"/>
    <property type="molecule type" value="Genomic_DNA"/>
</dbReference>
<accession>A0A816MIQ2</accession>
<protein>
    <submittedName>
        <fullName evidence="1">(rape) hypothetical protein</fullName>
    </submittedName>
</protein>
<proteinExistence type="predicted"/>
<gene>
    <name evidence="1" type="ORF">DARMORV10_C07P32500.1</name>
</gene>
<dbReference type="Proteomes" id="UP001295469">
    <property type="component" value="Chromosome C07"/>
</dbReference>